<keyword evidence="2" id="KW-0012">Acyltransferase</keyword>
<dbReference type="InterPro" id="IPR016181">
    <property type="entry name" value="Acyl_CoA_acyltransferase"/>
</dbReference>
<sequence>MLSWNSSFRRKENSTGQLENFILNKEGFVMFCRRAVKEDIEDIREIAVQSWHDTYEELIPRKTQDAFLEKAYNVRQLEKRLQRSNIFVCEKAGRVIGFAGYFQETPNAAEVSAIYVLPGAQREGVGSALMRHLWAHMQNVNEVHVDVEAGNEKAESFYKQRGFREESEFDEVFEGHPLRTKRFRLKLQEQS</sequence>
<dbReference type="AlphaFoldDB" id="A0A2P6MEU5"/>
<gene>
    <name evidence="4" type="ORF">C6I21_13035</name>
</gene>
<organism evidence="4 5">
    <name type="scientific">Alkalicoccus urumqiensis</name>
    <name type="common">Bacillus urumqiensis</name>
    <dbReference type="NCBI Taxonomy" id="1548213"/>
    <lineage>
        <taxon>Bacteria</taxon>
        <taxon>Bacillati</taxon>
        <taxon>Bacillota</taxon>
        <taxon>Bacilli</taxon>
        <taxon>Bacillales</taxon>
        <taxon>Bacillaceae</taxon>
        <taxon>Alkalicoccus</taxon>
    </lineage>
</organism>
<protein>
    <submittedName>
        <fullName evidence="4">GNAT family N-acetyltransferase</fullName>
    </submittedName>
</protein>
<dbReference type="PANTHER" id="PTHR43877">
    <property type="entry name" value="AMINOALKYLPHOSPHONATE N-ACETYLTRANSFERASE-RELATED-RELATED"/>
    <property type="match status" value="1"/>
</dbReference>
<evidence type="ECO:0000313" key="4">
    <source>
        <dbReference type="EMBL" id="PRO64829.1"/>
    </source>
</evidence>
<dbReference type="EMBL" id="PVNS01000012">
    <property type="protein sequence ID" value="PRO64829.1"/>
    <property type="molecule type" value="Genomic_DNA"/>
</dbReference>
<dbReference type="Gene3D" id="3.40.630.30">
    <property type="match status" value="1"/>
</dbReference>
<evidence type="ECO:0000313" key="5">
    <source>
        <dbReference type="Proteomes" id="UP000243650"/>
    </source>
</evidence>
<reference evidence="4 5" key="1">
    <citation type="submission" date="2018-03" db="EMBL/GenBank/DDBJ databases">
        <title>Bacillus urumqiensis sp. nov., a moderately haloalkaliphilic bacterium isolated from a salt lake.</title>
        <authorList>
            <person name="Zhao B."/>
            <person name="Liao Z."/>
        </authorList>
    </citation>
    <scope>NUCLEOTIDE SEQUENCE [LARGE SCALE GENOMIC DNA]</scope>
    <source>
        <strain evidence="4 5">BZ-SZ-XJ18</strain>
    </source>
</reference>
<keyword evidence="1 4" id="KW-0808">Transferase</keyword>
<accession>A0A2P6MEU5</accession>
<dbReference type="InterPro" id="IPR000182">
    <property type="entry name" value="GNAT_dom"/>
</dbReference>
<dbReference type="GO" id="GO:0016747">
    <property type="term" value="F:acyltransferase activity, transferring groups other than amino-acyl groups"/>
    <property type="evidence" value="ECO:0007669"/>
    <property type="project" value="InterPro"/>
</dbReference>
<dbReference type="Proteomes" id="UP000243650">
    <property type="component" value="Unassembled WGS sequence"/>
</dbReference>
<dbReference type="CDD" id="cd04301">
    <property type="entry name" value="NAT_SF"/>
    <property type="match status" value="1"/>
</dbReference>
<dbReference type="InterPro" id="IPR050832">
    <property type="entry name" value="Bact_Acetyltransf"/>
</dbReference>
<evidence type="ECO:0000256" key="1">
    <source>
        <dbReference type="ARBA" id="ARBA00022679"/>
    </source>
</evidence>
<dbReference type="Pfam" id="PF00583">
    <property type="entry name" value="Acetyltransf_1"/>
    <property type="match status" value="1"/>
</dbReference>
<comment type="caution">
    <text evidence="4">The sequence shown here is derived from an EMBL/GenBank/DDBJ whole genome shotgun (WGS) entry which is preliminary data.</text>
</comment>
<dbReference type="SUPFAM" id="SSF55729">
    <property type="entry name" value="Acyl-CoA N-acyltransferases (Nat)"/>
    <property type="match status" value="1"/>
</dbReference>
<feature type="domain" description="N-acetyltransferase" evidence="3">
    <location>
        <begin position="30"/>
        <end position="188"/>
    </location>
</feature>
<evidence type="ECO:0000259" key="3">
    <source>
        <dbReference type="PROSITE" id="PS51186"/>
    </source>
</evidence>
<proteinExistence type="predicted"/>
<evidence type="ECO:0000256" key="2">
    <source>
        <dbReference type="ARBA" id="ARBA00023315"/>
    </source>
</evidence>
<name>A0A2P6MEU5_ALKUR</name>
<dbReference type="PROSITE" id="PS51186">
    <property type="entry name" value="GNAT"/>
    <property type="match status" value="1"/>
</dbReference>
<keyword evidence="5" id="KW-1185">Reference proteome</keyword>